<evidence type="ECO:0000313" key="3">
    <source>
        <dbReference type="EMBL" id="CCD02973.1"/>
    </source>
</evidence>
<dbReference type="Proteomes" id="UP000007319">
    <property type="component" value="Plasmid AZOBR_p3"/>
</dbReference>
<dbReference type="KEGG" id="abs:AZOBR_p340211"/>
<evidence type="ECO:0000256" key="1">
    <source>
        <dbReference type="SAM" id="MobiDB-lite"/>
    </source>
</evidence>
<dbReference type="EMBL" id="HE577330">
    <property type="protein sequence ID" value="CCD02973.1"/>
    <property type="molecule type" value="Genomic_DNA"/>
</dbReference>
<dbReference type="InterPro" id="IPR038576">
    <property type="entry name" value="Methyltransf_Zn-bd_dom_put_sf"/>
</dbReference>
<sequence length="208" mass="22325">MSGGWPTAARWSITRPRVLAIPRASRPVGAFHLMPSCPQARRGPGMSLRPRPIHPRQTGRICGSSVLVPVIDLGPQVLQGVFAKPGRAALTGEAFPMRLVRCGADRDPGACGLLQTSASVPPKRLYRTYWYRSGLNATMRDHLRGIAEQSGALAGRRRRCSTSAATTVPCSAPTPRRRRGSGSIRPTSLPGSQATSPSSTPSFRPKPR</sequence>
<feature type="domain" description="Methyltransferase putative zinc binding" evidence="2">
    <location>
        <begin position="60"/>
        <end position="126"/>
    </location>
</feature>
<feature type="compositionally biased region" description="Polar residues" evidence="1">
    <location>
        <begin position="189"/>
        <end position="202"/>
    </location>
</feature>
<protein>
    <recommendedName>
        <fullName evidence="2">Methyltransferase putative zinc binding domain-containing protein</fullName>
    </recommendedName>
</protein>
<keyword evidence="4" id="KW-1185">Reference proteome</keyword>
<geneLocation type="plasmid" evidence="3 4">
    <name>AZOBR_p3</name>
</geneLocation>
<dbReference type="Gene3D" id="6.20.50.110">
    <property type="entry name" value="Methyltransferase, zinc-binding domain"/>
    <property type="match status" value="1"/>
</dbReference>
<dbReference type="InterPro" id="IPR013630">
    <property type="entry name" value="Methyltransf_Zn-bd_dom_put"/>
</dbReference>
<accession>A0A9P1JZW7</accession>
<evidence type="ECO:0000259" key="2">
    <source>
        <dbReference type="Pfam" id="PF08421"/>
    </source>
</evidence>
<dbReference type="Pfam" id="PF08421">
    <property type="entry name" value="Methyltransf_13"/>
    <property type="match status" value="1"/>
</dbReference>
<proteinExistence type="predicted"/>
<keyword evidence="3" id="KW-0614">Plasmid</keyword>
<reference evidence="3 4" key="1">
    <citation type="journal article" date="2011" name="PLoS Genet.">
        <title>Azospirillum genomes reveal transition of bacteria from aquatic to terrestrial environments.</title>
        <authorList>
            <person name="Wisniewski-Dye F."/>
            <person name="Borziak K."/>
            <person name="Khalsa-Moyers G."/>
            <person name="Alexandre G."/>
            <person name="Sukharnikov L.O."/>
            <person name="Wuichet K."/>
            <person name="Hurst G.B."/>
            <person name="McDonald W.H."/>
            <person name="Robertson J.S."/>
            <person name="Barbe V."/>
            <person name="Calteau A."/>
            <person name="Rouy Z."/>
            <person name="Mangenot S."/>
            <person name="Prigent-Combaret C."/>
            <person name="Normand P."/>
            <person name="Boyer M."/>
            <person name="Siguier P."/>
            <person name="Dessaux Y."/>
            <person name="Elmerich C."/>
            <person name="Condemine G."/>
            <person name="Krishnen G."/>
            <person name="Kennedy I."/>
            <person name="Paterson A.H."/>
            <person name="Gonzalez V."/>
            <person name="Mavingui P."/>
            <person name="Zhulin I.B."/>
        </authorList>
    </citation>
    <scope>NUCLEOTIDE SEQUENCE [LARGE SCALE GENOMIC DNA]</scope>
    <source>
        <strain evidence="3 4">Sp245</strain>
    </source>
</reference>
<evidence type="ECO:0000313" key="4">
    <source>
        <dbReference type="Proteomes" id="UP000007319"/>
    </source>
</evidence>
<name>A0A9P1JZW7_9PROT</name>
<gene>
    <name evidence="3" type="ORF">AZOBR_p340211</name>
</gene>
<dbReference type="AlphaFoldDB" id="A0A9P1JZW7"/>
<feature type="region of interest" description="Disordered" evidence="1">
    <location>
        <begin position="150"/>
        <end position="208"/>
    </location>
</feature>
<organism evidence="3 4">
    <name type="scientific">Azospirillum baldaniorum</name>
    <dbReference type="NCBI Taxonomy" id="1064539"/>
    <lineage>
        <taxon>Bacteria</taxon>
        <taxon>Pseudomonadati</taxon>
        <taxon>Pseudomonadota</taxon>
        <taxon>Alphaproteobacteria</taxon>
        <taxon>Rhodospirillales</taxon>
        <taxon>Azospirillaceae</taxon>
        <taxon>Azospirillum</taxon>
    </lineage>
</organism>